<gene>
    <name evidence="6" type="ORF">Sphch_1855</name>
</gene>
<keyword evidence="2 4" id="KW-0560">Oxidoreductase</keyword>
<dbReference type="FunFam" id="3.40.605.10:FF:000001">
    <property type="entry name" value="Aldehyde dehydrogenase 1"/>
    <property type="match status" value="1"/>
</dbReference>
<dbReference type="EC" id="1.2.1.8" evidence="6"/>
<evidence type="ECO:0000256" key="1">
    <source>
        <dbReference type="ARBA" id="ARBA00009986"/>
    </source>
</evidence>
<proteinExistence type="inferred from homology"/>
<evidence type="ECO:0000313" key="6">
    <source>
        <dbReference type="EMBL" id="AEG49539.1"/>
    </source>
</evidence>
<reference evidence="6 7" key="1">
    <citation type="submission" date="2011-05" db="EMBL/GenBank/DDBJ databases">
        <title>Complete sequence of chromosome 1 of Sphingobium chlorophenolicum L-1.</title>
        <authorList>
            <consortium name="US DOE Joint Genome Institute"/>
            <person name="Lucas S."/>
            <person name="Han J."/>
            <person name="Lapidus A."/>
            <person name="Cheng J.-F."/>
            <person name="Goodwin L."/>
            <person name="Pitluck S."/>
            <person name="Peters L."/>
            <person name="Daligault H."/>
            <person name="Han C."/>
            <person name="Tapia R."/>
            <person name="Land M."/>
            <person name="Hauser L."/>
            <person name="Kyrpides N."/>
            <person name="Ivanova N."/>
            <person name="Pagani I."/>
            <person name="Turner P."/>
            <person name="Copley S."/>
            <person name="Woyke T."/>
        </authorList>
    </citation>
    <scope>NUCLEOTIDE SEQUENCE [LARGE SCALE GENOMIC DNA]</scope>
    <source>
        <strain evidence="6 7">L-1</strain>
    </source>
</reference>
<dbReference type="AlphaFoldDB" id="F6ETP4"/>
<feature type="active site" evidence="3">
    <location>
        <position position="265"/>
    </location>
</feature>
<dbReference type="InterPro" id="IPR016163">
    <property type="entry name" value="Ald_DH_C"/>
</dbReference>
<dbReference type="InterPro" id="IPR016160">
    <property type="entry name" value="Ald_DH_CS_CYS"/>
</dbReference>
<feature type="domain" description="Aldehyde dehydrogenase" evidence="5">
    <location>
        <begin position="34"/>
        <end position="490"/>
    </location>
</feature>
<comment type="similarity">
    <text evidence="1 4">Belongs to the aldehyde dehydrogenase family.</text>
</comment>
<keyword evidence="7" id="KW-1185">Reference proteome</keyword>
<dbReference type="Gene3D" id="3.40.309.10">
    <property type="entry name" value="Aldehyde Dehydrogenase, Chain A, domain 2"/>
    <property type="match status" value="1"/>
</dbReference>
<dbReference type="Gene3D" id="3.40.605.10">
    <property type="entry name" value="Aldehyde Dehydrogenase, Chain A, domain 1"/>
    <property type="match status" value="1"/>
</dbReference>
<dbReference type="PROSITE" id="PS00687">
    <property type="entry name" value="ALDEHYDE_DEHYDR_GLU"/>
    <property type="match status" value="1"/>
</dbReference>
<sequence>MKTLNDWSELAKGVRFPRALHIDGKSVMAIGGATLSKINPATGDILADVAMGDGGDVDLAVSAARRAFEDGRWSCKSPGERRQILLKLAQLIEGDAENLALLESLDMGKPVAEALAIDIPGAAAVWRFYAEAIDKLYDEVAPAARGNLAMIRRVPLGVVAAIVPWNFPFDMAAWKCAPALAAGNSVVLKPSERSPFTALRLAELAMEAGIPDGVLNVVTGLGSTAGQALGLHSDVDCLAFTGSTRVGHQLLEYSGQSNGKPVWLELGGKSPNIIFADVDDIDAAADMAAFGIFFNAGQVCSANSRLLVHSSIKDALLERLIDRAKKMYPRNPLDPECRMGALVDNAHLSGVQGHVDRATQSARLVTGGKRADLHPGGAFFEPTIFDNVDPRSPLATEEVFGPVLGITTFEDEEEAVRLANGTRYGLAASVWTGSIDRALRMSDRLHAGTVSVNTVDALSPQTPFGGLRQSGYGRDLSLHSLDKYTGLKTVWIKYRG</sequence>
<evidence type="ECO:0000256" key="3">
    <source>
        <dbReference type="PROSITE-ProRule" id="PRU10007"/>
    </source>
</evidence>
<dbReference type="CDD" id="cd07112">
    <property type="entry name" value="ALDH_GABALDH-PuuC"/>
    <property type="match status" value="1"/>
</dbReference>
<dbReference type="GO" id="GO:0008802">
    <property type="term" value="F:betaine-aldehyde dehydrogenase (NAD+) activity"/>
    <property type="evidence" value="ECO:0007669"/>
    <property type="project" value="UniProtKB-EC"/>
</dbReference>
<protein>
    <submittedName>
        <fullName evidence="6">Betaine-aldehyde dehydrogenase</fullName>
        <ecNumber evidence="6">1.2.1.8</ecNumber>
    </submittedName>
</protein>
<evidence type="ECO:0000259" key="5">
    <source>
        <dbReference type="Pfam" id="PF00171"/>
    </source>
</evidence>
<dbReference type="SUPFAM" id="SSF53720">
    <property type="entry name" value="ALDH-like"/>
    <property type="match status" value="1"/>
</dbReference>
<dbReference type="InterPro" id="IPR015590">
    <property type="entry name" value="Aldehyde_DH_dom"/>
</dbReference>
<dbReference type="FunFam" id="3.40.309.10:FF:000012">
    <property type="entry name" value="Betaine aldehyde dehydrogenase"/>
    <property type="match status" value="1"/>
</dbReference>
<dbReference type="Pfam" id="PF00171">
    <property type="entry name" value="Aldedh"/>
    <property type="match status" value="1"/>
</dbReference>
<name>F6ETP4_SPHCR</name>
<dbReference type="Proteomes" id="UP000007150">
    <property type="component" value="Chromosome 1"/>
</dbReference>
<dbReference type="InterPro" id="IPR029510">
    <property type="entry name" value="Ald_DH_CS_GLU"/>
</dbReference>
<dbReference type="PANTHER" id="PTHR11699">
    <property type="entry name" value="ALDEHYDE DEHYDROGENASE-RELATED"/>
    <property type="match status" value="1"/>
</dbReference>
<organism evidence="6 7">
    <name type="scientific">Sphingobium chlorophenolicum L-1</name>
    <dbReference type="NCBI Taxonomy" id="690566"/>
    <lineage>
        <taxon>Bacteria</taxon>
        <taxon>Pseudomonadati</taxon>
        <taxon>Pseudomonadota</taxon>
        <taxon>Alphaproteobacteria</taxon>
        <taxon>Sphingomonadales</taxon>
        <taxon>Sphingomonadaceae</taxon>
        <taxon>Sphingobium</taxon>
    </lineage>
</organism>
<dbReference type="InterPro" id="IPR016161">
    <property type="entry name" value="Ald_DH/histidinol_DH"/>
</dbReference>
<accession>F6ETP4</accession>
<evidence type="ECO:0000313" key="7">
    <source>
        <dbReference type="Proteomes" id="UP000007150"/>
    </source>
</evidence>
<dbReference type="RefSeq" id="WP_013847789.1">
    <property type="nucleotide sequence ID" value="NC_015593.1"/>
</dbReference>
<dbReference type="EMBL" id="CP002798">
    <property type="protein sequence ID" value="AEG49539.1"/>
    <property type="molecule type" value="Genomic_DNA"/>
</dbReference>
<dbReference type="HOGENOM" id="CLU_005391_0_1_5"/>
<evidence type="ECO:0000256" key="2">
    <source>
        <dbReference type="ARBA" id="ARBA00023002"/>
    </source>
</evidence>
<dbReference type="PROSITE" id="PS00070">
    <property type="entry name" value="ALDEHYDE_DEHYDR_CYS"/>
    <property type="match status" value="1"/>
</dbReference>
<dbReference type="KEGG" id="sch:Sphch_1855"/>
<dbReference type="InterPro" id="IPR016162">
    <property type="entry name" value="Ald_DH_N"/>
</dbReference>
<dbReference type="STRING" id="690566.Sphch_1855"/>
<evidence type="ECO:0000256" key="4">
    <source>
        <dbReference type="RuleBase" id="RU003345"/>
    </source>
</evidence>